<dbReference type="EMBL" id="LAZR01001886">
    <property type="protein sequence ID" value="KKN37558.1"/>
    <property type="molecule type" value="Genomic_DNA"/>
</dbReference>
<gene>
    <name evidence="1" type="ORF">LCGC14_0762430</name>
</gene>
<proteinExistence type="predicted"/>
<accession>A0A0F9T7T3</accession>
<organism evidence="1">
    <name type="scientific">marine sediment metagenome</name>
    <dbReference type="NCBI Taxonomy" id="412755"/>
    <lineage>
        <taxon>unclassified sequences</taxon>
        <taxon>metagenomes</taxon>
        <taxon>ecological metagenomes</taxon>
    </lineage>
</organism>
<name>A0A0F9T7T3_9ZZZZ</name>
<protein>
    <submittedName>
        <fullName evidence="1">Uncharacterized protein</fullName>
    </submittedName>
</protein>
<dbReference type="AlphaFoldDB" id="A0A0F9T7T3"/>
<evidence type="ECO:0000313" key="1">
    <source>
        <dbReference type="EMBL" id="KKN37558.1"/>
    </source>
</evidence>
<sequence length="71" mass="8337">MNDDNLDPRFEDTVFVVEANGYERLSLWIKHCHQSSVEYTSGSPYKRYEWEQDNHGVWYQIGELAGLPICV</sequence>
<reference evidence="1" key="1">
    <citation type="journal article" date="2015" name="Nature">
        <title>Complex archaea that bridge the gap between prokaryotes and eukaryotes.</title>
        <authorList>
            <person name="Spang A."/>
            <person name="Saw J.H."/>
            <person name="Jorgensen S.L."/>
            <person name="Zaremba-Niedzwiedzka K."/>
            <person name="Martijn J."/>
            <person name="Lind A.E."/>
            <person name="van Eijk R."/>
            <person name="Schleper C."/>
            <person name="Guy L."/>
            <person name="Ettema T.J."/>
        </authorList>
    </citation>
    <scope>NUCLEOTIDE SEQUENCE</scope>
</reference>
<comment type="caution">
    <text evidence="1">The sequence shown here is derived from an EMBL/GenBank/DDBJ whole genome shotgun (WGS) entry which is preliminary data.</text>
</comment>